<dbReference type="PROSITE" id="PS51094">
    <property type="entry name" value="PTS_EIIA_TYPE_2"/>
    <property type="match status" value="1"/>
</dbReference>
<name>A1WYY0_HALHL</name>
<dbReference type="RefSeq" id="WP_011814914.1">
    <property type="nucleotide sequence ID" value="NC_008789.1"/>
</dbReference>
<evidence type="ECO:0000259" key="1">
    <source>
        <dbReference type="PROSITE" id="PS51094"/>
    </source>
</evidence>
<dbReference type="Proteomes" id="UP000000647">
    <property type="component" value="Chromosome"/>
</dbReference>
<dbReference type="OrthoDB" id="95460at2"/>
<dbReference type="PROSITE" id="PS00372">
    <property type="entry name" value="PTS_EIIA_TYPE_2_HIS"/>
    <property type="match status" value="1"/>
</dbReference>
<gene>
    <name evidence="2" type="ordered locus">Hhal_2128</name>
</gene>
<dbReference type="STRING" id="349124.Hhal_2128"/>
<reference evidence="2 3" key="2">
    <citation type="journal article" date="2013" name="Stand. Genomic Sci.">
        <title>Complete genome sequence of Halorhodospira halophila SL1.</title>
        <authorList>
            <person name="Challacombe J.F."/>
            <person name="Majid S."/>
            <person name="Deole R."/>
            <person name="Brettin T.S."/>
            <person name="Bruce D."/>
            <person name="Delano S.F."/>
            <person name="Detter J.C."/>
            <person name="Gleasner C.D."/>
            <person name="Han C.S."/>
            <person name="Misra M."/>
            <person name="Reitenga K.G."/>
            <person name="Mikhailova N."/>
            <person name="Woyke T."/>
            <person name="Pitluck S."/>
            <person name="Nolan M."/>
            <person name="Land M.L."/>
            <person name="Saunders E."/>
            <person name="Tapia R."/>
            <person name="Lapidus A."/>
            <person name="Ivanova N."/>
            <person name="Hoff W.D."/>
        </authorList>
    </citation>
    <scope>NUCLEOTIDE SEQUENCE [LARGE SCALE GENOMIC DNA]</scope>
    <source>
        <strain evidence="3">DSM 244 / SL1</strain>
    </source>
</reference>
<protein>
    <submittedName>
        <fullName evidence="2">PTS IIA-like nitrogen-regulatory protein PtsN</fullName>
    </submittedName>
</protein>
<dbReference type="eggNOG" id="COG1762">
    <property type="taxonomic scope" value="Bacteria"/>
</dbReference>
<dbReference type="AlphaFoldDB" id="A1WYY0"/>
<organism evidence="2 3">
    <name type="scientific">Halorhodospira halophila (strain DSM 244 / SL1)</name>
    <name type="common">Ectothiorhodospira halophila (strain DSM 244 / SL1)</name>
    <dbReference type="NCBI Taxonomy" id="349124"/>
    <lineage>
        <taxon>Bacteria</taxon>
        <taxon>Pseudomonadati</taxon>
        <taxon>Pseudomonadota</taxon>
        <taxon>Gammaproteobacteria</taxon>
        <taxon>Chromatiales</taxon>
        <taxon>Ectothiorhodospiraceae</taxon>
        <taxon>Halorhodospira</taxon>
    </lineage>
</organism>
<dbReference type="HOGENOM" id="CLU_072531_5_2_6"/>
<dbReference type="KEGG" id="hha:Hhal_2128"/>
<dbReference type="GO" id="GO:0030295">
    <property type="term" value="F:protein kinase activator activity"/>
    <property type="evidence" value="ECO:0007669"/>
    <property type="project" value="TreeGrafter"/>
</dbReference>
<evidence type="ECO:0000313" key="2">
    <source>
        <dbReference type="EMBL" id="ABM62892.1"/>
    </source>
</evidence>
<dbReference type="InterPro" id="IPR016152">
    <property type="entry name" value="PTrfase/Anion_transptr"/>
</dbReference>
<sequence>MDIEQLITPERVRCESGIEDKEQVLLRIGELIGASGDGLDAREISNRLLARERLGSTGLGHGVAVPHARIDGIDRAIGALIQLDRGIEFNAFDKAPVDLLFALVVPEHFTDEHLQILASLAEMFSDSSLCERLRRSSDGEELQVALREWQSQADPS</sequence>
<evidence type="ECO:0000313" key="3">
    <source>
        <dbReference type="Proteomes" id="UP000000647"/>
    </source>
</evidence>
<dbReference type="Pfam" id="PF00359">
    <property type="entry name" value="PTS_EIIA_2"/>
    <property type="match status" value="1"/>
</dbReference>
<dbReference type="CDD" id="cd00211">
    <property type="entry name" value="PTS_IIA_fru"/>
    <property type="match status" value="1"/>
</dbReference>
<feature type="domain" description="PTS EIIA type-2" evidence="1">
    <location>
        <begin position="5"/>
        <end position="149"/>
    </location>
</feature>
<reference evidence="3" key="1">
    <citation type="submission" date="2006-12" db="EMBL/GenBank/DDBJ databases">
        <title>Complete sequence of Halorhodospira halophila SL1.</title>
        <authorList>
            <consortium name="US DOE Joint Genome Institute"/>
            <person name="Copeland A."/>
            <person name="Lucas S."/>
            <person name="Lapidus A."/>
            <person name="Barry K."/>
            <person name="Detter J.C."/>
            <person name="Glavina del Rio T."/>
            <person name="Hammon N."/>
            <person name="Israni S."/>
            <person name="Dalin E."/>
            <person name="Tice H."/>
            <person name="Pitluck S."/>
            <person name="Saunders E."/>
            <person name="Brettin T."/>
            <person name="Bruce D."/>
            <person name="Han C."/>
            <person name="Tapia R."/>
            <person name="Schmutz J."/>
            <person name="Larimer F."/>
            <person name="Land M."/>
            <person name="Hauser L."/>
            <person name="Kyrpides N."/>
            <person name="Mikhailova N."/>
            <person name="Hoff W."/>
            <person name="Richardson P."/>
        </authorList>
    </citation>
    <scope>NUCLEOTIDE SEQUENCE [LARGE SCALE GENOMIC DNA]</scope>
    <source>
        <strain evidence="3">DSM 244 / SL1</strain>
    </source>
</reference>
<accession>A1WYY0</accession>
<dbReference type="PANTHER" id="PTHR47738">
    <property type="entry name" value="PTS SYSTEM FRUCTOSE-LIKE EIIA COMPONENT-RELATED"/>
    <property type="match status" value="1"/>
</dbReference>
<dbReference type="InterPro" id="IPR002178">
    <property type="entry name" value="PTS_EIIA_type-2_dom"/>
</dbReference>
<dbReference type="InterPro" id="IPR051541">
    <property type="entry name" value="PTS_SugarTrans_NitroReg"/>
</dbReference>
<keyword evidence="3" id="KW-1185">Reference proteome</keyword>
<dbReference type="EMBL" id="CP000544">
    <property type="protein sequence ID" value="ABM62892.1"/>
    <property type="molecule type" value="Genomic_DNA"/>
</dbReference>
<dbReference type="Gene3D" id="3.40.930.10">
    <property type="entry name" value="Mannitol-specific EII, Chain A"/>
    <property type="match status" value="1"/>
</dbReference>
<proteinExistence type="predicted"/>
<dbReference type="SUPFAM" id="SSF55804">
    <property type="entry name" value="Phoshotransferase/anion transport protein"/>
    <property type="match status" value="1"/>
</dbReference>
<dbReference type="PANTHER" id="PTHR47738:SF1">
    <property type="entry name" value="NITROGEN REGULATORY PROTEIN"/>
    <property type="match status" value="1"/>
</dbReference>